<organism evidence="1 2">
    <name type="scientific">Saccharibacillus sacchari</name>
    <dbReference type="NCBI Taxonomy" id="456493"/>
    <lineage>
        <taxon>Bacteria</taxon>
        <taxon>Bacillati</taxon>
        <taxon>Bacillota</taxon>
        <taxon>Bacilli</taxon>
        <taxon>Bacillales</taxon>
        <taxon>Paenibacillaceae</taxon>
        <taxon>Saccharibacillus</taxon>
    </lineage>
</organism>
<dbReference type="Proteomes" id="UP001380953">
    <property type="component" value="Unassembled WGS sequence"/>
</dbReference>
<gene>
    <name evidence="1" type="ORF">WKI47_16730</name>
</gene>
<sequence>MSNARSFMVLAAVFFLFIGACTYTVNMIQSIEHGTRLAYTLKTDQDRKVKATLAVPGEETYTGAAIVNMVRNIQQSDMNIEVNGILYLRTGTYEDLDPSGVDLSKTYRATYERDTAGYIIKIVFRG</sequence>
<accession>A0ACC6PFI9</accession>
<evidence type="ECO:0000313" key="2">
    <source>
        <dbReference type="Proteomes" id="UP001380953"/>
    </source>
</evidence>
<evidence type="ECO:0000313" key="1">
    <source>
        <dbReference type="EMBL" id="MEJ8305557.1"/>
    </source>
</evidence>
<reference evidence="1" key="1">
    <citation type="submission" date="2024-03" db="EMBL/GenBank/DDBJ databases">
        <title>Whole genome sequecning of epiphytes from Marcgravia umbellata leaves.</title>
        <authorList>
            <person name="Kumar G."/>
            <person name="Savka M.A."/>
        </authorList>
    </citation>
    <scope>NUCLEOTIDE SEQUENCE</scope>
    <source>
        <strain evidence="1">RIT_BL5</strain>
    </source>
</reference>
<dbReference type="EMBL" id="JBBKAR010000043">
    <property type="protein sequence ID" value="MEJ8305557.1"/>
    <property type="molecule type" value="Genomic_DNA"/>
</dbReference>
<keyword evidence="2" id="KW-1185">Reference proteome</keyword>
<comment type="caution">
    <text evidence="1">The sequence shown here is derived from an EMBL/GenBank/DDBJ whole genome shotgun (WGS) entry which is preliminary data.</text>
</comment>
<name>A0ACC6PFI9_9BACL</name>
<protein>
    <submittedName>
        <fullName evidence="1">Uncharacterized protein</fullName>
    </submittedName>
</protein>
<proteinExistence type="predicted"/>